<sequence>MKRTVKLTGKERKEIAKDVLREMRSIEVSKNDAESIGTYRANKIAAFLNDIINTGNYELKNIEIREEI</sequence>
<organism evidence="1 2">
    <name type="scientific">Methanobrevibacter arboriphilus</name>
    <dbReference type="NCBI Taxonomy" id="39441"/>
    <lineage>
        <taxon>Archaea</taxon>
        <taxon>Methanobacteriati</taxon>
        <taxon>Methanobacteriota</taxon>
        <taxon>Methanomada group</taxon>
        <taxon>Methanobacteria</taxon>
        <taxon>Methanobacteriales</taxon>
        <taxon>Methanobacteriaceae</taxon>
        <taxon>Methanobrevibacter</taxon>
    </lineage>
</organism>
<accession>A0A843AEN6</accession>
<dbReference type="RefSeq" id="WP_278523457.1">
    <property type="nucleotide sequence ID" value="NZ_JADIIN010000059.1"/>
</dbReference>
<comment type="caution">
    <text evidence="1">The sequence shown here is derived from an EMBL/GenBank/DDBJ whole genome shotgun (WGS) entry which is preliminary data.</text>
</comment>
<name>A0A843AEN6_METAZ</name>
<dbReference type="Proteomes" id="UP000658733">
    <property type="component" value="Unassembled WGS sequence"/>
</dbReference>
<dbReference type="AlphaFoldDB" id="A0A843AEN6"/>
<gene>
    <name evidence="1" type="ORF">ISP01_07135</name>
</gene>
<protein>
    <submittedName>
        <fullName evidence="1">Uncharacterized protein</fullName>
    </submittedName>
</protein>
<dbReference type="EMBL" id="JADIIN010000059">
    <property type="protein sequence ID" value="MBF4469164.1"/>
    <property type="molecule type" value="Genomic_DNA"/>
</dbReference>
<proteinExistence type="predicted"/>
<reference evidence="1" key="1">
    <citation type="submission" date="2020-10" db="EMBL/GenBank/DDBJ databases">
        <title>Dehalococcoides mccartyi of a TCE/Cr reducing biochatode.</title>
        <authorList>
            <person name="Matturro B."/>
        </authorList>
    </citation>
    <scope>NUCLEOTIDE SEQUENCE</scope>
    <source>
        <strain evidence="1">Bin4</strain>
    </source>
</reference>
<evidence type="ECO:0000313" key="1">
    <source>
        <dbReference type="EMBL" id="MBF4469164.1"/>
    </source>
</evidence>
<evidence type="ECO:0000313" key="2">
    <source>
        <dbReference type="Proteomes" id="UP000658733"/>
    </source>
</evidence>